<dbReference type="EMBL" id="KQ086367">
    <property type="protein sequence ID" value="KLO05080.1"/>
    <property type="molecule type" value="Genomic_DNA"/>
</dbReference>
<proteinExistence type="predicted"/>
<name>A0A0H2QZY9_9AGAM</name>
<sequence length="82" mass="9447">SDVDTQAAYAAQQRLDGYSDAVIHALKQKETFDRRVTNSNAGNVIFEVGQLVQVYQSRDDFTFKSSRKLIPRWSVLRRVVER</sequence>
<accession>A0A0H2QZY9</accession>
<protein>
    <submittedName>
        <fullName evidence="1">Uncharacterized protein</fullName>
    </submittedName>
</protein>
<evidence type="ECO:0000313" key="2">
    <source>
        <dbReference type="Proteomes" id="UP000053477"/>
    </source>
</evidence>
<reference evidence="1 2" key="1">
    <citation type="submission" date="2015-04" db="EMBL/GenBank/DDBJ databases">
        <title>Complete genome sequence of Schizopora paradoxa KUC8140, a cosmopolitan wood degrader in East Asia.</title>
        <authorList>
            <consortium name="DOE Joint Genome Institute"/>
            <person name="Min B."/>
            <person name="Park H."/>
            <person name="Jang Y."/>
            <person name="Kim J.-J."/>
            <person name="Kim K.H."/>
            <person name="Pangilinan J."/>
            <person name="Lipzen A."/>
            <person name="Riley R."/>
            <person name="Grigoriev I.V."/>
            <person name="Spatafora J.W."/>
            <person name="Choi I.-G."/>
        </authorList>
    </citation>
    <scope>NUCLEOTIDE SEQUENCE [LARGE SCALE GENOMIC DNA]</scope>
    <source>
        <strain evidence="1 2">KUC8140</strain>
    </source>
</reference>
<dbReference type="OrthoDB" id="3237746at2759"/>
<organism evidence="1 2">
    <name type="scientific">Schizopora paradoxa</name>
    <dbReference type="NCBI Taxonomy" id="27342"/>
    <lineage>
        <taxon>Eukaryota</taxon>
        <taxon>Fungi</taxon>
        <taxon>Dikarya</taxon>
        <taxon>Basidiomycota</taxon>
        <taxon>Agaricomycotina</taxon>
        <taxon>Agaricomycetes</taxon>
        <taxon>Hymenochaetales</taxon>
        <taxon>Schizoporaceae</taxon>
        <taxon>Schizopora</taxon>
    </lineage>
</organism>
<dbReference type="InParanoid" id="A0A0H2QZY9"/>
<evidence type="ECO:0000313" key="1">
    <source>
        <dbReference type="EMBL" id="KLO05080.1"/>
    </source>
</evidence>
<dbReference type="AlphaFoldDB" id="A0A0H2QZY9"/>
<feature type="non-terminal residue" evidence="1">
    <location>
        <position position="82"/>
    </location>
</feature>
<dbReference type="STRING" id="27342.A0A0H2QZY9"/>
<dbReference type="Proteomes" id="UP000053477">
    <property type="component" value="Unassembled WGS sequence"/>
</dbReference>
<keyword evidence="2" id="KW-1185">Reference proteome</keyword>
<gene>
    <name evidence="1" type="ORF">SCHPADRAFT_798338</name>
</gene>
<feature type="non-terminal residue" evidence="1">
    <location>
        <position position="1"/>
    </location>
</feature>